<organism evidence="2 3">
    <name type="scientific">Rhizophagus irregularis (strain DAOM 181602 / DAOM 197198 / MUCL 43194)</name>
    <name type="common">Arbuscular mycorrhizal fungus</name>
    <name type="synonym">Glomus intraradices</name>
    <dbReference type="NCBI Taxonomy" id="747089"/>
    <lineage>
        <taxon>Eukaryota</taxon>
        <taxon>Fungi</taxon>
        <taxon>Fungi incertae sedis</taxon>
        <taxon>Mucoromycota</taxon>
        <taxon>Glomeromycotina</taxon>
        <taxon>Glomeromycetes</taxon>
        <taxon>Glomerales</taxon>
        <taxon>Glomeraceae</taxon>
        <taxon>Rhizophagus</taxon>
    </lineage>
</organism>
<reference evidence="2 3" key="1">
    <citation type="journal article" date="2013" name="Proc. Natl. Acad. Sci. U.S.A.">
        <title>Genome of an arbuscular mycorrhizal fungus provides insight into the oldest plant symbiosis.</title>
        <authorList>
            <person name="Tisserant E."/>
            <person name="Malbreil M."/>
            <person name="Kuo A."/>
            <person name="Kohler A."/>
            <person name="Symeonidi A."/>
            <person name="Balestrini R."/>
            <person name="Charron P."/>
            <person name="Duensing N."/>
            <person name="Frei Dit Frey N."/>
            <person name="Gianinazzi-Pearson V."/>
            <person name="Gilbert L.B."/>
            <person name="Handa Y."/>
            <person name="Herr J.R."/>
            <person name="Hijri M."/>
            <person name="Koul R."/>
            <person name="Kawaguchi M."/>
            <person name="Krajinski F."/>
            <person name="Lammers P.J."/>
            <person name="Masclaux F.G."/>
            <person name="Murat C."/>
            <person name="Morin E."/>
            <person name="Ndikumana S."/>
            <person name="Pagni M."/>
            <person name="Petitpierre D."/>
            <person name="Requena N."/>
            <person name="Rosikiewicz P."/>
            <person name="Riley R."/>
            <person name="Saito K."/>
            <person name="San Clemente H."/>
            <person name="Shapiro H."/>
            <person name="van Tuinen D."/>
            <person name="Becard G."/>
            <person name="Bonfante P."/>
            <person name="Paszkowski U."/>
            <person name="Shachar-Hill Y.Y."/>
            <person name="Tuskan G.A."/>
            <person name="Young P.W."/>
            <person name="Sanders I.R."/>
            <person name="Henrissat B."/>
            <person name="Rensing S.A."/>
            <person name="Grigoriev I.V."/>
            <person name="Corradi N."/>
            <person name="Roux C."/>
            <person name="Martin F."/>
        </authorList>
    </citation>
    <scope>NUCLEOTIDE SEQUENCE [LARGE SCALE GENOMIC DNA]</scope>
    <source>
        <strain evidence="2 3">DAOM 197198</strain>
    </source>
</reference>
<dbReference type="EMBL" id="AUPC02000528">
    <property type="protein sequence ID" value="POG58474.1"/>
    <property type="molecule type" value="Genomic_DNA"/>
</dbReference>
<keyword evidence="1" id="KW-0812">Transmembrane</keyword>
<evidence type="ECO:0000313" key="3">
    <source>
        <dbReference type="Proteomes" id="UP000018888"/>
    </source>
</evidence>
<keyword evidence="3" id="KW-1185">Reference proteome</keyword>
<dbReference type="Proteomes" id="UP000018888">
    <property type="component" value="Unassembled WGS sequence"/>
</dbReference>
<feature type="transmembrane region" description="Helical" evidence="1">
    <location>
        <begin position="54"/>
        <end position="75"/>
    </location>
</feature>
<keyword evidence="1" id="KW-1133">Transmembrane helix</keyword>
<sequence length="135" mass="15873">MSFQYSGGLLKYKNPKIRLALGFSGLSSFEEQRKIKIRLRCLRWDSKKQNTQRFVGFFQFLGIGYIGFGFCFLGFEYTGFGFRLLDVGYMGLAFGFWMLNIQISVHGFWIYGFDFQFLGFGYMAFSYWALDRFSL</sequence>
<reference evidence="2 3" key="2">
    <citation type="journal article" date="2018" name="New Phytol.">
        <title>High intraspecific genome diversity in the model arbuscular mycorrhizal symbiont Rhizophagus irregularis.</title>
        <authorList>
            <person name="Chen E.C.H."/>
            <person name="Morin E."/>
            <person name="Beaudet D."/>
            <person name="Noel J."/>
            <person name="Yildirir G."/>
            <person name="Ndikumana S."/>
            <person name="Charron P."/>
            <person name="St-Onge C."/>
            <person name="Giorgi J."/>
            <person name="Kruger M."/>
            <person name="Marton T."/>
            <person name="Ropars J."/>
            <person name="Grigoriev I.V."/>
            <person name="Hainaut M."/>
            <person name="Henrissat B."/>
            <person name="Roux C."/>
            <person name="Martin F."/>
            <person name="Corradi N."/>
        </authorList>
    </citation>
    <scope>NUCLEOTIDE SEQUENCE [LARGE SCALE GENOMIC DNA]</scope>
    <source>
        <strain evidence="2 3">DAOM 197198</strain>
    </source>
</reference>
<accession>A0A2P4NZC0</accession>
<comment type="caution">
    <text evidence="2">The sequence shown here is derived from an EMBL/GenBank/DDBJ whole genome shotgun (WGS) entry which is preliminary data.</text>
</comment>
<protein>
    <submittedName>
        <fullName evidence="2">Uncharacterized protein</fullName>
    </submittedName>
</protein>
<feature type="transmembrane region" description="Helical" evidence="1">
    <location>
        <begin position="108"/>
        <end position="130"/>
    </location>
</feature>
<name>A0A2P4NZC0_RHIID</name>
<evidence type="ECO:0000256" key="1">
    <source>
        <dbReference type="SAM" id="Phobius"/>
    </source>
</evidence>
<proteinExistence type="predicted"/>
<evidence type="ECO:0000313" key="2">
    <source>
        <dbReference type="EMBL" id="POG58474.1"/>
    </source>
</evidence>
<dbReference type="AlphaFoldDB" id="A0A2P4NZC0"/>
<keyword evidence="1" id="KW-0472">Membrane</keyword>
<feature type="transmembrane region" description="Helical" evidence="1">
    <location>
        <begin position="81"/>
        <end position="101"/>
    </location>
</feature>
<gene>
    <name evidence="2" type="ORF">GLOIN_2v1790346</name>
</gene>